<evidence type="ECO:0000259" key="7">
    <source>
        <dbReference type="PROSITE" id="PS50850"/>
    </source>
</evidence>
<feature type="transmembrane region" description="Helical" evidence="6">
    <location>
        <begin position="229"/>
        <end position="253"/>
    </location>
</feature>
<keyword evidence="5 6" id="KW-0472">Membrane</keyword>
<feature type="transmembrane region" description="Helical" evidence="6">
    <location>
        <begin position="110"/>
        <end position="135"/>
    </location>
</feature>
<dbReference type="PANTHER" id="PTHR43124">
    <property type="entry name" value="PURINE EFFLUX PUMP PBUE"/>
    <property type="match status" value="1"/>
</dbReference>
<dbReference type="InterPro" id="IPR004748">
    <property type="entry name" value="Polyol_permease-like"/>
</dbReference>
<sequence>MIAANNKLADKTGIPLSLLWGYVGILIFMMGDGMETGWLSPYLKAQGMTLEQNATLFTAYGITVAVSAWFSGVLAEGFGPKKTMLAGLLLYLAGTTGFVGYGLAQLNFPVMIITYALRGFGYPLFAYSFMVWIAYQSPKEKLGRAVGWFWFVFTGGLNVLGAFYSSWAIKSLGYINTLWSSVFWVLIGACCALLLNKATFKTGSNGNEAGSKARELLKGLTIVQEEPKVLIGGIVRIINTTAQFAFPVFLPMYMERHGFNTTTWLQIWGSIFTSNIIFNLIFGFVGDRLGWRNTIMWFGGIGCAITTLALYYVPQAAPGNFTVVLAAGILWGACLAGYVPLSALVPSLVKKDKGAAIAILNLGAGLPVFVGPALVGLSFSAVGEEGIIWILAVLYFISALLTKFITLPDNAKTLHHVKRDSATLETTI</sequence>
<feature type="transmembrane region" description="Helical" evidence="6">
    <location>
        <begin position="57"/>
        <end position="78"/>
    </location>
</feature>
<keyword evidence="9" id="KW-1185">Reference proteome</keyword>
<protein>
    <submittedName>
        <fullName evidence="8">Alpha-ketoglutarate permease</fullName>
    </submittedName>
</protein>
<dbReference type="Proteomes" id="UP000192610">
    <property type="component" value="Unassembled WGS sequence"/>
</dbReference>
<keyword evidence="4 6" id="KW-1133">Transmembrane helix</keyword>
<feature type="transmembrane region" description="Helical" evidence="6">
    <location>
        <begin position="173"/>
        <end position="195"/>
    </location>
</feature>
<dbReference type="STRING" id="354355.SAMN05660816_02549"/>
<dbReference type="NCBIfam" id="TIGR00897">
    <property type="entry name" value="2A0118"/>
    <property type="match status" value="1"/>
</dbReference>
<dbReference type="SUPFAM" id="SSF103473">
    <property type="entry name" value="MFS general substrate transporter"/>
    <property type="match status" value="1"/>
</dbReference>
<evidence type="ECO:0000256" key="3">
    <source>
        <dbReference type="ARBA" id="ARBA00022692"/>
    </source>
</evidence>
<comment type="caution">
    <text evidence="8">The sequence shown here is derived from an EMBL/GenBank/DDBJ whole genome shotgun (WGS) entry which is preliminary data.</text>
</comment>
<reference evidence="9" key="1">
    <citation type="submission" date="2016-04" db="EMBL/GenBank/DDBJ databases">
        <authorList>
            <person name="Chen L."/>
            <person name="Zhuang W."/>
            <person name="Wang G."/>
        </authorList>
    </citation>
    <scope>NUCLEOTIDE SEQUENCE [LARGE SCALE GENOMIC DNA]</scope>
    <source>
        <strain evidence="9">17621</strain>
    </source>
</reference>
<feature type="transmembrane region" description="Helical" evidence="6">
    <location>
        <begin position="294"/>
        <end position="313"/>
    </location>
</feature>
<keyword evidence="3 6" id="KW-0812">Transmembrane</keyword>
<dbReference type="EMBL" id="LVXG01000082">
    <property type="protein sequence ID" value="OQP38851.1"/>
    <property type="molecule type" value="Genomic_DNA"/>
</dbReference>
<dbReference type="CDD" id="cd17337">
    <property type="entry name" value="MFS_CsbX"/>
    <property type="match status" value="1"/>
</dbReference>
<evidence type="ECO:0000256" key="1">
    <source>
        <dbReference type="ARBA" id="ARBA00004651"/>
    </source>
</evidence>
<name>A0A1V9DYE7_9BACT</name>
<organism evidence="8 9">
    <name type="scientific">Niastella yeongjuensis</name>
    <dbReference type="NCBI Taxonomy" id="354355"/>
    <lineage>
        <taxon>Bacteria</taxon>
        <taxon>Pseudomonadati</taxon>
        <taxon>Bacteroidota</taxon>
        <taxon>Chitinophagia</taxon>
        <taxon>Chitinophagales</taxon>
        <taxon>Chitinophagaceae</taxon>
        <taxon>Niastella</taxon>
    </lineage>
</organism>
<dbReference type="InterPro" id="IPR020846">
    <property type="entry name" value="MFS_dom"/>
</dbReference>
<proteinExistence type="predicted"/>
<evidence type="ECO:0000313" key="8">
    <source>
        <dbReference type="EMBL" id="OQP38851.1"/>
    </source>
</evidence>
<gene>
    <name evidence="8" type="ORF">A4H97_19265</name>
</gene>
<evidence type="ECO:0000256" key="5">
    <source>
        <dbReference type="ARBA" id="ARBA00023136"/>
    </source>
</evidence>
<dbReference type="AlphaFoldDB" id="A0A1V9DYE7"/>
<evidence type="ECO:0000256" key="2">
    <source>
        <dbReference type="ARBA" id="ARBA00022475"/>
    </source>
</evidence>
<feature type="transmembrane region" description="Helical" evidence="6">
    <location>
        <begin position="357"/>
        <end position="381"/>
    </location>
</feature>
<feature type="transmembrane region" description="Helical" evidence="6">
    <location>
        <begin position="387"/>
        <end position="406"/>
    </location>
</feature>
<feature type="transmembrane region" description="Helical" evidence="6">
    <location>
        <begin position="85"/>
        <end position="104"/>
    </location>
</feature>
<dbReference type="GO" id="GO:0005886">
    <property type="term" value="C:plasma membrane"/>
    <property type="evidence" value="ECO:0007669"/>
    <property type="project" value="UniProtKB-SubCell"/>
</dbReference>
<dbReference type="PANTHER" id="PTHR43124:SF3">
    <property type="entry name" value="CHLORAMPHENICOL EFFLUX PUMP RV0191"/>
    <property type="match status" value="1"/>
</dbReference>
<feature type="transmembrane region" description="Helical" evidence="6">
    <location>
        <begin position="12"/>
        <end position="31"/>
    </location>
</feature>
<evidence type="ECO:0000256" key="6">
    <source>
        <dbReference type="SAM" id="Phobius"/>
    </source>
</evidence>
<accession>A0A1V9DYE7</accession>
<dbReference type="InterPro" id="IPR011701">
    <property type="entry name" value="MFS"/>
</dbReference>
<dbReference type="RefSeq" id="WP_081204860.1">
    <property type="nucleotide sequence ID" value="NZ_FOCZ01000004.1"/>
</dbReference>
<dbReference type="InterPro" id="IPR050189">
    <property type="entry name" value="MFS_Efflux_Transporters"/>
</dbReference>
<dbReference type="OrthoDB" id="3522477at2"/>
<dbReference type="InterPro" id="IPR036259">
    <property type="entry name" value="MFS_trans_sf"/>
</dbReference>
<dbReference type="GO" id="GO:0022857">
    <property type="term" value="F:transmembrane transporter activity"/>
    <property type="evidence" value="ECO:0007669"/>
    <property type="project" value="InterPro"/>
</dbReference>
<feature type="transmembrane region" description="Helical" evidence="6">
    <location>
        <begin position="319"/>
        <end position="345"/>
    </location>
</feature>
<keyword evidence="2" id="KW-1003">Cell membrane</keyword>
<comment type="subcellular location">
    <subcellularLocation>
        <location evidence="1">Cell membrane</location>
        <topology evidence="1">Multi-pass membrane protein</topology>
    </subcellularLocation>
</comment>
<evidence type="ECO:0000313" key="9">
    <source>
        <dbReference type="Proteomes" id="UP000192610"/>
    </source>
</evidence>
<feature type="transmembrane region" description="Helical" evidence="6">
    <location>
        <begin position="265"/>
        <end position="285"/>
    </location>
</feature>
<dbReference type="Gene3D" id="1.20.1250.20">
    <property type="entry name" value="MFS general substrate transporter like domains"/>
    <property type="match status" value="2"/>
</dbReference>
<feature type="domain" description="Major facilitator superfamily (MFS) profile" evidence="7">
    <location>
        <begin position="17"/>
        <end position="410"/>
    </location>
</feature>
<feature type="transmembrane region" description="Helical" evidence="6">
    <location>
        <begin position="147"/>
        <end position="167"/>
    </location>
</feature>
<dbReference type="Pfam" id="PF07690">
    <property type="entry name" value="MFS_1"/>
    <property type="match status" value="1"/>
</dbReference>
<evidence type="ECO:0000256" key="4">
    <source>
        <dbReference type="ARBA" id="ARBA00022989"/>
    </source>
</evidence>
<dbReference type="PROSITE" id="PS50850">
    <property type="entry name" value="MFS"/>
    <property type="match status" value="1"/>
</dbReference>